<gene>
    <name evidence="7" type="ORF">C7382_1177</name>
</gene>
<dbReference type="InterPro" id="IPR006027">
    <property type="entry name" value="NusB_RsmB_TIM44"/>
</dbReference>
<dbReference type="InterPro" id="IPR011605">
    <property type="entry name" value="NusB_fam"/>
</dbReference>
<dbReference type="EMBL" id="QEKY01000017">
    <property type="protein sequence ID" value="PVZ07814.1"/>
    <property type="molecule type" value="Genomic_DNA"/>
</dbReference>
<dbReference type="PANTHER" id="PTHR11078:SF3">
    <property type="entry name" value="ANTITERMINATION NUSB DOMAIN-CONTAINING PROTEIN"/>
    <property type="match status" value="1"/>
</dbReference>
<evidence type="ECO:0000313" key="7">
    <source>
        <dbReference type="EMBL" id="PVZ07814.1"/>
    </source>
</evidence>
<evidence type="ECO:0000256" key="5">
    <source>
        <dbReference type="ARBA" id="ARBA00023163"/>
    </source>
</evidence>
<proteinExistence type="inferred from homology"/>
<organism evidence="7 8">
    <name type="scientific">Porphyromonas loveana</name>
    <dbReference type="NCBI Taxonomy" id="1884669"/>
    <lineage>
        <taxon>Bacteria</taxon>
        <taxon>Pseudomonadati</taxon>
        <taxon>Bacteroidota</taxon>
        <taxon>Bacteroidia</taxon>
        <taxon>Bacteroidales</taxon>
        <taxon>Porphyromonadaceae</taxon>
        <taxon>Porphyromonas</taxon>
    </lineage>
</organism>
<dbReference type="InterPro" id="IPR035926">
    <property type="entry name" value="NusB-like_sf"/>
</dbReference>
<dbReference type="OrthoDB" id="9787568at2"/>
<dbReference type="GO" id="GO:0005829">
    <property type="term" value="C:cytosol"/>
    <property type="evidence" value="ECO:0007669"/>
    <property type="project" value="TreeGrafter"/>
</dbReference>
<dbReference type="GeneID" id="94551361"/>
<evidence type="ECO:0000259" key="6">
    <source>
        <dbReference type="Pfam" id="PF01029"/>
    </source>
</evidence>
<keyword evidence="5" id="KW-0804">Transcription</keyword>
<evidence type="ECO:0000313" key="8">
    <source>
        <dbReference type="Proteomes" id="UP000245462"/>
    </source>
</evidence>
<keyword evidence="2" id="KW-0889">Transcription antitermination</keyword>
<keyword evidence="4" id="KW-0805">Transcription regulation</keyword>
<dbReference type="Gene3D" id="1.10.940.10">
    <property type="entry name" value="NusB-like"/>
    <property type="match status" value="1"/>
</dbReference>
<dbReference type="GO" id="GO:0003723">
    <property type="term" value="F:RNA binding"/>
    <property type="evidence" value="ECO:0007669"/>
    <property type="project" value="UniProtKB-KW"/>
</dbReference>
<evidence type="ECO:0000256" key="4">
    <source>
        <dbReference type="ARBA" id="ARBA00023015"/>
    </source>
</evidence>
<comment type="caution">
    <text evidence="7">The sequence shown here is derived from an EMBL/GenBank/DDBJ whole genome shotgun (WGS) entry which is preliminary data.</text>
</comment>
<protein>
    <submittedName>
        <fullName evidence="7">NusB antitermination factor</fullName>
    </submittedName>
</protein>
<sequence length="348" mass="40658">MINRALVRSRVLQQAYVYYHRDDADIQSTEKELQNSLERTYDLYLFHLLLIPELTRLHAEFLESKKKKRLATAEDKNPNLRMAENRLAAKIDSCRPLWIRAEENVLNWRNEEAFLRRLLKKVHASDLFARYMAQDAPDSFEADRQFWIEMMRDIVMPDEELAEVMEAVSVFWDNETQLIEKIETEDQPDIEDVEQSVQQAQAEGNYQIVPQDNAPTEIVKEFVLKTIRHIDAETDPESILIPIYKEKDDASFGVALLHQTIIHDAEYKQIIHDNLINWEVERIADMDMLIMQMAIAELLHFPNIPALVTINEYIELSKLFSTPKSGTFVNGLLDAVTKKFREQGKLLK</sequence>
<dbReference type="GO" id="GO:0031564">
    <property type="term" value="P:transcription antitermination"/>
    <property type="evidence" value="ECO:0007669"/>
    <property type="project" value="UniProtKB-KW"/>
</dbReference>
<dbReference type="PANTHER" id="PTHR11078">
    <property type="entry name" value="N UTILIZATION SUBSTANCE PROTEIN B-RELATED"/>
    <property type="match status" value="1"/>
</dbReference>
<dbReference type="GO" id="GO:0006353">
    <property type="term" value="P:DNA-templated transcription termination"/>
    <property type="evidence" value="ECO:0007669"/>
    <property type="project" value="InterPro"/>
</dbReference>
<name>A0A2U1F6L8_9PORP</name>
<dbReference type="RefSeq" id="WP_116679895.1">
    <property type="nucleotide sequence ID" value="NZ_JBGYVJ010000014.1"/>
</dbReference>
<dbReference type="AlphaFoldDB" id="A0A2U1F6L8"/>
<keyword evidence="3" id="KW-0694">RNA-binding</keyword>
<evidence type="ECO:0000256" key="3">
    <source>
        <dbReference type="ARBA" id="ARBA00022884"/>
    </source>
</evidence>
<dbReference type="SUPFAM" id="SSF48013">
    <property type="entry name" value="NusB-like"/>
    <property type="match status" value="1"/>
</dbReference>
<dbReference type="Pfam" id="PF01029">
    <property type="entry name" value="NusB"/>
    <property type="match status" value="1"/>
</dbReference>
<dbReference type="Proteomes" id="UP000245462">
    <property type="component" value="Unassembled WGS sequence"/>
</dbReference>
<dbReference type="NCBIfam" id="TIGR01951">
    <property type="entry name" value="nusB"/>
    <property type="match status" value="1"/>
</dbReference>
<evidence type="ECO:0000256" key="2">
    <source>
        <dbReference type="ARBA" id="ARBA00022814"/>
    </source>
</evidence>
<evidence type="ECO:0000256" key="1">
    <source>
        <dbReference type="ARBA" id="ARBA00005952"/>
    </source>
</evidence>
<keyword evidence="8" id="KW-1185">Reference proteome</keyword>
<comment type="similarity">
    <text evidence="1">Belongs to the NusB family.</text>
</comment>
<feature type="domain" description="NusB/RsmB/TIM44" evidence="6">
    <location>
        <begin position="246"/>
        <end position="338"/>
    </location>
</feature>
<accession>A0A2U1F6L8</accession>
<reference evidence="7 8" key="1">
    <citation type="submission" date="2018-04" db="EMBL/GenBank/DDBJ databases">
        <title>Genomic Encyclopedia of Type Strains, Phase IV (KMG-IV): sequencing the most valuable type-strain genomes for metagenomic binning, comparative biology and taxonomic classification.</title>
        <authorList>
            <person name="Goeker M."/>
        </authorList>
    </citation>
    <scope>NUCLEOTIDE SEQUENCE [LARGE SCALE GENOMIC DNA]</scope>
    <source>
        <strain evidence="7 8">DSM 28520</strain>
    </source>
</reference>